<organism evidence="1 2">
    <name type="scientific">Gigaspora rosea</name>
    <dbReference type="NCBI Taxonomy" id="44941"/>
    <lineage>
        <taxon>Eukaryota</taxon>
        <taxon>Fungi</taxon>
        <taxon>Fungi incertae sedis</taxon>
        <taxon>Mucoromycota</taxon>
        <taxon>Glomeromycotina</taxon>
        <taxon>Glomeromycetes</taxon>
        <taxon>Diversisporales</taxon>
        <taxon>Gigasporaceae</taxon>
        <taxon>Gigaspora</taxon>
    </lineage>
</organism>
<gene>
    <name evidence="1" type="ORF">C2G38_2165967</name>
</gene>
<dbReference type="AlphaFoldDB" id="A0A397W271"/>
<protein>
    <submittedName>
        <fullName evidence="1">Uncharacterized protein</fullName>
    </submittedName>
</protein>
<keyword evidence="2" id="KW-1185">Reference proteome</keyword>
<proteinExistence type="predicted"/>
<accession>A0A397W271</accession>
<reference evidence="1 2" key="1">
    <citation type="submission" date="2018-06" db="EMBL/GenBank/DDBJ databases">
        <title>Comparative genomics reveals the genomic features of Rhizophagus irregularis, R. cerebriforme, R. diaphanum and Gigaspora rosea, and their symbiotic lifestyle signature.</title>
        <authorList>
            <person name="Morin E."/>
            <person name="San Clemente H."/>
            <person name="Chen E.C.H."/>
            <person name="De La Providencia I."/>
            <person name="Hainaut M."/>
            <person name="Kuo A."/>
            <person name="Kohler A."/>
            <person name="Murat C."/>
            <person name="Tang N."/>
            <person name="Roy S."/>
            <person name="Loubradou J."/>
            <person name="Henrissat B."/>
            <person name="Grigoriev I.V."/>
            <person name="Corradi N."/>
            <person name="Roux C."/>
            <person name="Martin F.M."/>
        </authorList>
    </citation>
    <scope>NUCLEOTIDE SEQUENCE [LARGE SCALE GENOMIC DNA]</scope>
    <source>
        <strain evidence="1 2">DAOM 194757</strain>
    </source>
</reference>
<sequence length="87" mass="9550">MFVCSNKTKIIKIQSQDPGINRDCVISGVLELAKPILKYQNPDYNKTYNRGLYVLLVFYCNILGLEGGGTLTDALHENELGSNGGKA</sequence>
<name>A0A397W271_9GLOM</name>
<evidence type="ECO:0000313" key="2">
    <source>
        <dbReference type="Proteomes" id="UP000266673"/>
    </source>
</evidence>
<dbReference type="EMBL" id="QKWP01000175">
    <property type="protein sequence ID" value="RIB25436.1"/>
    <property type="molecule type" value="Genomic_DNA"/>
</dbReference>
<comment type="caution">
    <text evidence="1">The sequence shown here is derived from an EMBL/GenBank/DDBJ whole genome shotgun (WGS) entry which is preliminary data.</text>
</comment>
<dbReference type="Proteomes" id="UP000266673">
    <property type="component" value="Unassembled WGS sequence"/>
</dbReference>
<evidence type="ECO:0000313" key="1">
    <source>
        <dbReference type="EMBL" id="RIB25436.1"/>
    </source>
</evidence>